<keyword evidence="3" id="KW-0653">Protein transport</keyword>
<dbReference type="eggNOG" id="KOG2344">
    <property type="taxonomic scope" value="Eukaryota"/>
</dbReference>
<gene>
    <name evidence="6" type="ORF">ZEAMMB73_Zm00001d053276</name>
</gene>
<keyword evidence="3" id="KW-0268">Exocytosis</keyword>
<dbReference type="PaxDb" id="4577-AC208418.3_FGP009"/>
<dbReference type="EMBL" id="CM000780">
    <property type="protein sequence ID" value="AQK59153.1"/>
    <property type="molecule type" value="Genomic_DNA"/>
</dbReference>
<keyword evidence="2 3" id="KW-0813">Transport</keyword>
<comment type="function">
    <text evidence="3">Component of the exocyst complex.</text>
</comment>
<dbReference type="SMR" id="K7UQ03"/>
<dbReference type="InParanoid" id="K7UQ03"/>
<dbReference type="Pfam" id="PF07779">
    <property type="entry name" value="Cas1_AcylT"/>
    <property type="match status" value="1"/>
</dbReference>
<sequence length="384" mass="43122">MVRLEEELRHLMVRHAVPIDLTDLFFSLRRLSLESMDNLDICPDFDAATPHSLDATPAGPETARGASLGSNPFEDQRLSIGDVQRIEWKLLNDKMKKWVHGVKTVVRVLLAGERRLCDQVLDASDELMYACFLESTKGCIMHILSFGGVVAVCPRSPKKVPWILDMYEALAEVIPEMKDLCIGCSRDGVISDVQAILDRLGDAMWGSGTLGENDPFWKASSEVDILHGGQFARVYHYFAASEIYNAICVFIACYVWMTGFGNFSYYYIKKDFSIARFAQMMWRLNFFVAFCCIVLDNDLMLYYICPMHTLFTLMVYGSLGLFNKCNEVPSIMAIKIVCLDMAAGPSDGVDAVLNVLASMQEQNHRVLFDVANGRIGFSRELCTA</sequence>
<evidence type="ECO:0000259" key="5">
    <source>
        <dbReference type="Pfam" id="PF07779"/>
    </source>
</evidence>
<accession>K7UQ03</accession>
<evidence type="ECO:0000259" key="4">
    <source>
        <dbReference type="Pfam" id="PF03081"/>
    </source>
</evidence>
<dbReference type="GO" id="GO:0006887">
    <property type="term" value="P:exocytosis"/>
    <property type="evidence" value="ECO:0007669"/>
    <property type="project" value="UniProtKB-KW"/>
</dbReference>
<dbReference type="InterPro" id="IPR016159">
    <property type="entry name" value="Cullin_repeat-like_dom_sf"/>
</dbReference>
<dbReference type="Gene3D" id="2.40.70.10">
    <property type="entry name" value="Acid Proteases"/>
    <property type="match status" value="1"/>
</dbReference>
<dbReference type="InterPro" id="IPR046364">
    <property type="entry name" value="Exo70_C"/>
</dbReference>
<feature type="domain" description="Cas1p 10 TM acyl transferase" evidence="5">
    <location>
        <begin position="234"/>
        <end position="325"/>
    </location>
</feature>
<dbReference type="SUPFAM" id="SSF74788">
    <property type="entry name" value="Cullin repeat-like"/>
    <property type="match status" value="1"/>
</dbReference>
<evidence type="ECO:0000256" key="1">
    <source>
        <dbReference type="ARBA" id="ARBA00006756"/>
    </source>
</evidence>
<dbReference type="PANTHER" id="PTHR12542:SF168">
    <property type="entry name" value="EXOCYST SUBUNIT EXO70 FAMILY PROTEIN"/>
    <property type="match status" value="1"/>
</dbReference>
<dbReference type="HOGENOM" id="CLU_060831_0_0_1"/>
<evidence type="ECO:0000256" key="2">
    <source>
        <dbReference type="ARBA" id="ARBA00022448"/>
    </source>
</evidence>
<name>K7UQ03_MAIZE</name>
<evidence type="ECO:0000256" key="3">
    <source>
        <dbReference type="RuleBase" id="RU365026"/>
    </source>
</evidence>
<dbReference type="AlphaFoldDB" id="K7UQ03"/>
<comment type="similarity">
    <text evidence="1 3">Belongs to the EXO70 family.</text>
</comment>
<dbReference type="GO" id="GO:0005546">
    <property type="term" value="F:phosphatidylinositol-4,5-bisphosphate binding"/>
    <property type="evidence" value="ECO:0007669"/>
    <property type="project" value="InterPro"/>
</dbReference>
<dbReference type="PANTHER" id="PTHR12542">
    <property type="entry name" value="EXOCYST COMPLEX PROTEIN EXO70"/>
    <property type="match status" value="1"/>
</dbReference>
<organism evidence="6">
    <name type="scientific">Zea mays</name>
    <name type="common">Maize</name>
    <dbReference type="NCBI Taxonomy" id="4577"/>
    <lineage>
        <taxon>Eukaryota</taxon>
        <taxon>Viridiplantae</taxon>
        <taxon>Streptophyta</taxon>
        <taxon>Embryophyta</taxon>
        <taxon>Tracheophyta</taxon>
        <taxon>Spermatophyta</taxon>
        <taxon>Magnoliopsida</taxon>
        <taxon>Liliopsida</taxon>
        <taxon>Poales</taxon>
        <taxon>Poaceae</taxon>
        <taxon>PACMAD clade</taxon>
        <taxon>Panicoideae</taxon>
        <taxon>Andropogonodae</taxon>
        <taxon>Andropogoneae</taxon>
        <taxon>Tripsacinae</taxon>
        <taxon>Zea</taxon>
    </lineage>
</organism>
<proteinExistence type="inferred from homology"/>
<dbReference type="InterPro" id="IPR004140">
    <property type="entry name" value="Exo70"/>
</dbReference>
<dbReference type="ExpressionAtlas" id="K7UQ03">
    <property type="expression patterns" value="baseline"/>
</dbReference>
<protein>
    <recommendedName>
        <fullName evidence="3">Exocyst subunit Exo70 family protein</fullName>
    </recommendedName>
</protein>
<dbReference type="Pfam" id="PF03081">
    <property type="entry name" value="Exo70_C"/>
    <property type="match status" value="1"/>
</dbReference>
<dbReference type="Gene3D" id="1.20.1280.170">
    <property type="entry name" value="Exocyst complex component Exo70"/>
    <property type="match status" value="1"/>
</dbReference>
<dbReference type="eggNOG" id="KOG1699">
    <property type="taxonomic scope" value="Eukaryota"/>
</dbReference>
<dbReference type="InterPro" id="IPR012419">
    <property type="entry name" value="Cas1_AcylTrans_dom"/>
</dbReference>
<reference evidence="6" key="1">
    <citation type="submission" date="2015-12" db="EMBL/GenBank/DDBJ databases">
        <title>Update maize B73 reference genome by single molecule sequencing technologies.</title>
        <authorList>
            <consortium name="Maize Genome Sequencing Project"/>
            <person name="Ware D."/>
        </authorList>
    </citation>
    <scope>NUCLEOTIDE SEQUENCE</scope>
    <source>
        <tissue evidence="6">Seedling</tissue>
    </source>
</reference>
<evidence type="ECO:0000313" key="6">
    <source>
        <dbReference type="EMBL" id="AQK59153.1"/>
    </source>
</evidence>
<dbReference type="GO" id="GO:0015031">
    <property type="term" value="P:protein transport"/>
    <property type="evidence" value="ECO:0007669"/>
    <property type="project" value="UniProtKB-KW"/>
</dbReference>
<feature type="domain" description="Exocyst complex subunit Exo70 C-terminal" evidence="4">
    <location>
        <begin position="96"/>
        <end position="206"/>
    </location>
</feature>
<dbReference type="GO" id="GO:0000145">
    <property type="term" value="C:exocyst"/>
    <property type="evidence" value="ECO:0007669"/>
    <property type="project" value="InterPro"/>
</dbReference>
<dbReference type="InterPro" id="IPR021109">
    <property type="entry name" value="Peptidase_aspartic_dom_sf"/>
</dbReference>
<dbReference type="eggNOG" id="KOG1339">
    <property type="taxonomic scope" value="Eukaryota"/>
</dbReference>